<dbReference type="Gene3D" id="3.80.30.20">
    <property type="entry name" value="tm_1862 like domain"/>
    <property type="match status" value="1"/>
</dbReference>
<dbReference type="AlphaFoldDB" id="A0A6P1CBX9"/>
<dbReference type="Proteomes" id="UP000526625">
    <property type="component" value="Unassembled WGS sequence"/>
</dbReference>
<dbReference type="GO" id="GO:0051989">
    <property type="term" value="F:coproporphyrinogen dehydrogenase activity"/>
    <property type="evidence" value="ECO:0007669"/>
    <property type="project" value="UniProtKB-EC"/>
</dbReference>
<proteinExistence type="predicted"/>
<comment type="caution">
    <text evidence="4">The sequence shown here is derived from an EMBL/GenBank/DDBJ whole genome shotgun (WGS) entry which is preliminary data.</text>
</comment>
<dbReference type="SMART" id="SM00729">
    <property type="entry name" value="Elp3"/>
    <property type="match status" value="1"/>
</dbReference>
<dbReference type="SFLD" id="SFLDG01065">
    <property type="entry name" value="anaerobic_coproporphyrinogen-I"/>
    <property type="match status" value="1"/>
</dbReference>
<evidence type="ECO:0000313" key="6">
    <source>
        <dbReference type="Proteomes" id="UP000526625"/>
    </source>
</evidence>
<keyword evidence="4" id="KW-0614">Plasmid</keyword>
<dbReference type="InterPro" id="IPR023404">
    <property type="entry name" value="rSAM_horseshoe"/>
</dbReference>
<dbReference type="SFLD" id="SFLDS00029">
    <property type="entry name" value="Radical_SAM"/>
    <property type="match status" value="1"/>
</dbReference>
<dbReference type="InterPro" id="IPR034505">
    <property type="entry name" value="Coproporphyrinogen-III_oxidase"/>
</dbReference>
<keyword evidence="6" id="KW-1185">Reference proteome</keyword>
<dbReference type="InterPro" id="IPR006638">
    <property type="entry name" value="Elp3/MiaA/NifB-like_rSAM"/>
</dbReference>
<dbReference type="GO" id="GO:0006782">
    <property type="term" value="P:protoporphyrinogen IX biosynthetic process"/>
    <property type="evidence" value="ECO:0007669"/>
    <property type="project" value="TreeGrafter"/>
</dbReference>
<dbReference type="PROSITE" id="PS51918">
    <property type="entry name" value="RADICAL_SAM"/>
    <property type="match status" value="1"/>
</dbReference>
<dbReference type="CDD" id="cd01335">
    <property type="entry name" value="Radical_SAM"/>
    <property type="match status" value="1"/>
</dbReference>
<dbReference type="GO" id="GO:0051539">
    <property type="term" value="F:4 iron, 4 sulfur cluster binding"/>
    <property type="evidence" value="ECO:0007669"/>
    <property type="project" value="TreeGrafter"/>
</dbReference>
<geneLocation type="plasmid" evidence="4">
    <name>pA12b</name>
</geneLocation>
<dbReference type="Proteomes" id="UP000471190">
    <property type="component" value="Unassembled WGS sequence"/>
</dbReference>
<name>A0A6P1CBX9_RHITR</name>
<dbReference type="SUPFAM" id="SSF102114">
    <property type="entry name" value="Radical SAM enzymes"/>
    <property type="match status" value="1"/>
</dbReference>
<dbReference type="EC" id="1.3.98.3" evidence="3 4"/>
<sequence>MKSGHDKPDWRRKSLRASSSTFISKKHSEAHLPWYTIYPTIQEFSSAIGAHTYEEWLRSLPTDDAVSLYLHIPFCRSMCWYCGFPTSITRLDNLIIHYLAMLREEIRLVAEQAPKALGVSDVHFGGGSPTIMPPADFLSLMELLRGHFAFEKAANIAIEVDPRTFTTDMAEALEKAGVNRASVGVQSFDPIVQKAINRVQSEAQVMTAVQNLRLHGIGRINFDLMFGLPYQTVQSCRQSAKLAIEMRPDRLAVFGYSHDLSYRKNQLLIDRAALPDIAGRAEQASVMAETLAAAGYLQIGLDHFALPDDELALAERTGRLRRNLLGYSAETRPTVIGFGASAIGRCGEGYVQNVCGVHAPSIFQLQ</sequence>
<feature type="domain" description="Radical SAM core" evidence="2">
    <location>
        <begin position="60"/>
        <end position="294"/>
    </location>
</feature>
<evidence type="ECO:0000256" key="1">
    <source>
        <dbReference type="ARBA" id="ARBA00023002"/>
    </source>
</evidence>
<evidence type="ECO:0000313" key="4">
    <source>
        <dbReference type="EMBL" id="NEV13941.1"/>
    </source>
</evidence>
<dbReference type="InterPro" id="IPR058240">
    <property type="entry name" value="rSAM_sf"/>
</dbReference>
<accession>A0A6P1CBX9</accession>
<dbReference type="Pfam" id="PF04055">
    <property type="entry name" value="Radical_SAM"/>
    <property type="match status" value="1"/>
</dbReference>
<organism evidence="4 5">
    <name type="scientific">Rhizobium tropici</name>
    <dbReference type="NCBI Taxonomy" id="398"/>
    <lineage>
        <taxon>Bacteria</taxon>
        <taxon>Pseudomonadati</taxon>
        <taxon>Pseudomonadota</taxon>
        <taxon>Alphaproteobacteria</taxon>
        <taxon>Hyphomicrobiales</taxon>
        <taxon>Rhizobiaceae</taxon>
        <taxon>Rhizobium/Agrobacterium group</taxon>
        <taxon>Rhizobium</taxon>
    </lineage>
</organism>
<keyword evidence="1 4" id="KW-0560">Oxidoreductase</keyword>
<evidence type="ECO:0000259" key="2">
    <source>
        <dbReference type="PROSITE" id="PS51918"/>
    </source>
</evidence>
<reference evidence="3 6" key="2">
    <citation type="submission" date="2020-08" db="EMBL/GenBank/DDBJ databases">
        <title>Genomic Encyclopedia of Type Strains, Phase IV (KMG-V): Genome sequencing to study the core and pangenomes of soil and plant-associated prokaryotes.</title>
        <authorList>
            <person name="Whitman W."/>
        </authorList>
    </citation>
    <scope>NUCLEOTIDE SEQUENCE [LARGE SCALE GENOMIC DNA]</scope>
    <source>
        <strain evidence="3 6">SEMIA 4059</strain>
    </source>
</reference>
<evidence type="ECO:0000313" key="5">
    <source>
        <dbReference type="Proteomes" id="UP000471190"/>
    </source>
</evidence>
<reference evidence="4 5" key="1">
    <citation type="submission" date="2020-02" db="EMBL/GenBank/DDBJ databases">
        <title>Draft genome sequence of Rhizobium tropici.</title>
        <authorList>
            <person name="Khayi S."/>
            <person name="Jemo M."/>
        </authorList>
    </citation>
    <scope>NUCLEOTIDE SEQUENCE [LARGE SCALE GENOMIC DNA]</scope>
    <source>
        <strain evidence="4 5">A12</strain>
        <plasmid evidence="4">pA12b</plasmid>
    </source>
</reference>
<dbReference type="PANTHER" id="PTHR13932:SF6">
    <property type="entry name" value="OXYGEN-INDEPENDENT COPROPORPHYRINOGEN III OXIDASE"/>
    <property type="match status" value="1"/>
</dbReference>
<gene>
    <name evidence="3" type="ORF">GGD45_005634</name>
    <name evidence="4" type="ORF">GXW80_23415</name>
</gene>
<dbReference type="EMBL" id="JAADZA010000033">
    <property type="protein sequence ID" value="NEV13941.1"/>
    <property type="molecule type" value="Genomic_DNA"/>
</dbReference>
<dbReference type="PANTHER" id="PTHR13932">
    <property type="entry name" value="COPROPORPHYRINIGEN III OXIDASE"/>
    <property type="match status" value="1"/>
</dbReference>
<dbReference type="GO" id="GO:0005737">
    <property type="term" value="C:cytoplasm"/>
    <property type="evidence" value="ECO:0007669"/>
    <property type="project" value="TreeGrafter"/>
</dbReference>
<evidence type="ECO:0000313" key="3">
    <source>
        <dbReference type="EMBL" id="MBB6495174.1"/>
    </source>
</evidence>
<protein>
    <submittedName>
        <fullName evidence="4">Coproporphyrinogen dehydrogenase</fullName>
    </submittedName>
    <submittedName>
        <fullName evidence="3">Oxygen-independent coproporphyrinogen-3 oxidase</fullName>
        <ecNumber evidence="3 4">1.3.98.3</ecNumber>
    </submittedName>
</protein>
<dbReference type="InterPro" id="IPR007197">
    <property type="entry name" value="rSAM"/>
</dbReference>
<dbReference type="EMBL" id="JACHBF010000025">
    <property type="protein sequence ID" value="MBB6495174.1"/>
    <property type="molecule type" value="Genomic_DNA"/>
</dbReference>